<gene>
    <name evidence="7" type="ORF">DMO24_17245</name>
</gene>
<dbReference type="InterPro" id="IPR000537">
    <property type="entry name" value="UbiA_prenyltransferase"/>
</dbReference>
<dbReference type="Proteomes" id="UP000247602">
    <property type="component" value="Unassembled WGS sequence"/>
</dbReference>
<evidence type="ECO:0000256" key="2">
    <source>
        <dbReference type="ARBA" id="ARBA00022692"/>
    </source>
</evidence>
<dbReference type="Pfam" id="PF01040">
    <property type="entry name" value="UbiA"/>
    <property type="match status" value="1"/>
</dbReference>
<dbReference type="InterPro" id="IPR044878">
    <property type="entry name" value="UbiA_sf"/>
</dbReference>
<dbReference type="Gene3D" id="1.10.357.140">
    <property type="entry name" value="UbiA prenyltransferase"/>
    <property type="match status" value="1"/>
</dbReference>
<keyword evidence="4 6" id="KW-0472">Membrane</keyword>
<feature type="transmembrane region" description="Helical" evidence="6">
    <location>
        <begin position="197"/>
        <end position="216"/>
    </location>
</feature>
<feature type="transmembrane region" description="Helical" evidence="6">
    <location>
        <begin position="53"/>
        <end position="71"/>
    </location>
</feature>
<evidence type="ECO:0000256" key="1">
    <source>
        <dbReference type="ARBA" id="ARBA00004141"/>
    </source>
</evidence>
<feature type="region of interest" description="Disordered" evidence="5">
    <location>
        <begin position="1"/>
        <end position="20"/>
    </location>
</feature>
<sequence>MPSGSSESDKSAGQRHDRGQLGLDREVVGVQVSAPGSRTGPVRTAAALARATHLGPALAVTAVAVLLAVAADVGPGRAVLVGAAVLAGQAAIGWCNDWLDADRDRAVGRQDKPVVQGAVTPGALRAGTGVAVVLAVVLSLLLGVVPGVLLLVLVASGLAYDAGLKRTALSPLPYLTGFGALPAGVVAAAPGAPGAPWWLVAAGAALGGAAHVANVAPDVDDDLATGVRGLPHRIGAVPSAVAGALLLGVASLLLVLGPDGPPGALGWAACVLAAPAVVLAALAGSPRARRAAFPAVMLLTVLDVVLLLAGGAALT</sequence>
<name>A0A323V5S5_9ACTN</name>
<evidence type="ECO:0000256" key="6">
    <source>
        <dbReference type="SAM" id="Phobius"/>
    </source>
</evidence>
<evidence type="ECO:0000256" key="5">
    <source>
        <dbReference type="SAM" id="MobiDB-lite"/>
    </source>
</evidence>
<comment type="caution">
    <text evidence="7">The sequence shown here is derived from an EMBL/GenBank/DDBJ whole genome shotgun (WGS) entry which is preliminary data.</text>
</comment>
<feature type="transmembrane region" description="Helical" evidence="6">
    <location>
        <begin position="130"/>
        <end position="160"/>
    </location>
</feature>
<dbReference type="GO" id="GO:0016765">
    <property type="term" value="F:transferase activity, transferring alkyl or aryl (other than methyl) groups"/>
    <property type="evidence" value="ECO:0007669"/>
    <property type="project" value="InterPro"/>
</dbReference>
<evidence type="ECO:0000256" key="3">
    <source>
        <dbReference type="ARBA" id="ARBA00022989"/>
    </source>
</evidence>
<keyword evidence="3 6" id="KW-1133">Transmembrane helix</keyword>
<feature type="transmembrane region" description="Helical" evidence="6">
    <location>
        <begin position="237"/>
        <end position="258"/>
    </location>
</feature>
<feature type="transmembrane region" description="Helical" evidence="6">
    <location>
        <begin position="291"/>
        <end position="314"/>
    </location>
</feature>
<protein>
    <submittedName>
        <fullName evidence="7">Ubiquinone biosynthesis protein UbiA</fullName>
    </submittedName>
</protein>
<dbReference type="OrthoDB" id="3212588at2"/>
<keyword evidence="2 6" id="KW-0812">Transmembrane</keyword>
<feature type="transmembrane region" description="Helical" evidence="6">
    <location>
        <begin position="264"/>
        <end position="284"/>
    </location>
</feature>
<proteinExistence type="predicted"/>
<evidence type="ECO:0000313" key="7">
    <source>
        <dbReference type="EMBL" id="PZA20092.1"/>
    </source>
</evidence>
<evidence type="ECO:0000313" key="8">
    <source>
        <dbReference type="Proteomes" id="UP000247602"/>
    </source>
</evidence>
<reference evidence="7 8" key="1">
    <citation type="submission" date="2018-06" db="EMBL/GenBank/DDBJ databases">
        <title>Draft genome sequence of Modestobacter versicolor CP153-2.</title>
        <authorList>
            <person name="Gundlapally S.R."/>
        </authorList>
    </citation>
    <scope>NUCLEOTIDE SEQUENCE [LARGE SCALE GENOMIC DNA]</scope>
    <source>
        <strain evidence="7 8">CP153-2</strain>
    </source>
</reference>
<evidence type="ECO:0000256" key="4">
    <source>
        <dbReference type="ARBA" id="ARBA00023136"/>
    </source>
</evidence>
<organism evidence="7 8">
    <name type="scientific">Modestobacter versicolor</name>
    <dbReference type="NCBI Taxonomy" id="429133"/>
    <lineage>
        <taxon>Bacteria</taxon>
        <taxon>Bacillati</taxon>
        <taxon>Actinomycetota</taxon>
        <taxon>Actinomycetes</taxon>
        <taxon>Geodermatophilales</taxon>
        <taxon>Geodermatophilaceae</taxon>
        <taxon>Modestobacter</taxon>
    </lineage>
</organism>
<keyword evidence="7" id="KW-0830">Ubiquinone</keyword>
<dbReference type="AlphaFoldDB" id="A0A323V5S5"/>
<feature type="transmembrane region" description="Helical" evidence="6">
    <location>
        <begin position="172"/>
        <end position="191"/>
    </location>
</feature>
<feature type="compositionally biased region" description="Basic and acidic residues" evidence="5">
    <location>
        <begin position="7"/>
        <end position="20"/>
    </location>
</feature>
<dbReference type="GO" id="GO:0016020">
    <property type="term" value="C:membrane"/>
    <property type="evidence" value="ECO:0007669"/>
    <property type="project" value="UniProtKB-SubCell"/>
</dbReference>
<accession>A0A323V5S5</accession>
<keyword evidence="8" id="KW-1185">Reference proteome</keyword>
<dbReference type="EMBL" id="QKNV01000224">
    <property type="protein sequence ID" value="PZA20092.1"/>
    <property type="molecule type" value="Genomic_DNA"/>
</dbReference>
<comment type="subcellular location">
    <subcellularLocation>
        <location evidence="1">Membrane</location>
        <topology evidence="1">Multi-pass membrane protein</topology>
    </subcellularLocation>
</comment>